<gene>
    <name evidence="1" type="ORF">AADC60_24700</name>
</gene>
<evidence type="ECO:0000313" key="2">
    <source>
        <dbReference type="Proteomes" id="UP001472074"/>
    </source>
</evidence>
<dbReference type="RefSeq" id="WP_342025766.1">
    <property type="nucleotide sequence ID" value="NZ_CP151651.1"/>
</dbReference>
<keyword evidence="2" id="KW-1185">Reference proteome</keyword>
<organism evidence="1 2">
    <name type="scientific">Cytobacillus pseudoceanisediminis</name>
    <dbReference type="NCBI Taxonomy" id="3051614"/>
    <lineage>
        <taxon>Bacteria</taxon>
        <taxon>Bacillati</taxon>
        <taxon>Bacillota</taxon>
        <taxon>Bacilli</taxon>
        <taxon>Bacillales</taxon>
        <taxon>Bacillaceae</taxon>
        <taxon>Cytobacillus</taxon>
    </lineage>
</organism>
<accession>A0ABZ2ZIR9</accession>
<evidence type="ECO:0000313" key="1">
    <source>
        <dbReference type="EMBL" id="WZP07216.1"/>
    </source>
</evidence>
<reference evidence="1 2" key="1">
    <citation type="submission" date="2024-04" db="EMBL/GenBank/DDBJ databases">
        <title>Screening of coral probiotics and analysis of their probiotic properties.</title>
        <authorList>
            <person name="Wang S."/>
        </authorList>
    </citation>
    <scope>NUCLEOTIDE SEQUENCE [LARGE SCALE GENOMIC DNA]</scope>
    <source>
        <strain evidence="1 2">GXU-Z9</strain>
    </source>
</reference>
<protein>
    <submittedName>
        <fullName evidence="1">Uncharacterized protein</fullName>
    </submittedName>
</protein>
<name>A0ABZ2ZIR9_9BACI</name>
<proteinExistence type="predicted"/>
<sequence length="82" mass="9280">MSSSITSKNITLLGEDFCLQIEHGTDTDMVTVTLNDFVKIDEKSSPGYEHFEANDKVEVYLTPEEIEEVILAFKQVLIKVRS</sequence>
<dbReference type="Proteomes" id="UP001472074">
    <property type="component" value="Chromosome"/>
</dbReference>
<dbReference type="EMBL" id="CP151651">
    <property type="protein sequence ID" value="WZP07216.1"/>
    <property type="molecule type" value="Genomic_DNA"/>
</dbReference>